<gene>
    <name evidence="2" type="ORF">BXYJ_LOCUS13521</name>
</gene>
<proteinExistence type="predicted"/>
<evidence type="ECO:0000313" key="2">
    <source>
        <dbReference type="EMBL" id="CAD5233430.1"/>
    </source>
</evidence>
<protein>
    <submittedName>
        <fullName evidence="2">(pine wood nematode) hypothetical protein</fullName>
    </submittedName>
</protein>
<feature type="region of interest" description="Disordered" evidence="1">
    <location>
        <begin position="210"/>
        <end position="263"/>
    </location>
</feature>
<feature type="compositionally biased region" description="Basic and acidic residues" evidence="1">
    <location>
        <begin position="217"/>
        <end position="236"/>
    </location>
</feature>
<feature type="compositionally biased region" description="Polar residues" evidence="1">
    <location>
        <begin position="307"/>
        <end position="319"/>
    </location>
</feature>
<dbReference type="AlphaFoldDB" id="A0A7I8X3K9"/>
<sequence>MGGQTDGGHVITYAMELRFLVRVILGILSNLRIAAASLKITLKRLVQLFEPLLPRKMPTTDPNECTITASKNKLANIIVYGQLKTNELVKELGGQLPNNAKQLARELIAAAARTLRPDTTTELVRDILHYRSRKVRCLYKEYKSGKCGELSLEQRLIECEKALLNTLEPDANVHNDFMRAPDIHPNVLEVLSHMHDYIVDAGFRQAVMSSLPAQPLERSDIKSEKSEDGHDNKDAESDGDSVHASSSSYEDQAPATVSSATNSTTSAIDTHTFAQSLHTPLCAEALMSSQPMVRETPAPSREPKINGLSNGTNGLTTAASRKRKHEESQLELIEMKKDLLRLQQAAFEKQIQMFDEMVGTLREMRRLLEYQKPVAPLQLSALANPPTTSATSPLLGRDQSGLHHLAASYPLLSQLPQSVVNSLAFLQAQSNGTQPQIL</sequence>
<organism evidence="2 3">
    <name type="scientific">Bursaphelenchus xylophilus</name>
    <name type="common">Pinewood nematode worm</name>
    <name type="synonym">Aphelenchoides xylophilus</name>
    <dbReference type="NCBI Taxonomy" id="6326"/>
    <lineage>
        <taxon>Eukaryota</taxon>
        <taxon>Metazoa</taxon>
        <taxon>Ecdysozoa</taxon>
        <taxon>Nematoda</taxon>
        <taxon>Chromadorea</taxon>
        <taxon>Rhabditida</taxon>
        <taxon>Tylenchina</taxon>
        <taxon>Tylenchomorpha</taxon>
        <taxon>Aphelenchoidea</taxon>
        <taxon>Aphelenchoididae</taxon>
        <taxon>Bursaphelenchus</taxon>
    </lineage>
</organism>
<comment type="caution">
    <text evidence="2">The sequence shown here is derived from an EMBL/GenBank/DDBJ whole genome shotgun (WGS) entry which is preliminary data.</text>
</comment>
<dbReference type="Proteomes" id="UP000659654">
    <property type="component" value="Unassembled WGS sequence"/>
</dbReference>
<keyword evidence="3" id="KW-1185">Reference proteome</keyword>
<evidence type="ECO:0000313" key="3">
    <source>
        <dbReference type="Proteomes" id="UP000659654"/>
    </source>
</evidence>
<reference evidence="2" key="1">
    <citation type="submission" date="2020-09" db="EMBL/GenBank/DDBJ databases">
        <authorList>
            <person name="Kikuchi T."/>
        </authorList>
    </citation>
    <scope>NUCLEOTIDE SEQUENCE</scope>
    <source>
        <strain evidence="2">Ka4C1</strain>
    </source>
</reference>
<accession>A0A7I8X3K9</accession>
<feature type="compositionally biased region" description="Low complexity" evidence="1">
    <location>
        <begin position="242"/>
        <end position="263"/>
    </location>
</feature>
<dbReference type="EMBL" id="CAJFDI010000006">
    <property type="protein sequence ID" value="CAD5233430.1"/>
    <property type="molecule type" value="Genomic_DNA"/>
</dbReference>
<evidence type="ECO:0000256" key="1">
    <source>
        <dbReference type="SAM" id="MobiDB-lite"/>
    </source>
</evidence>
<dbReference type="EMBL" id="CAJFCV020000006">
    <property type="protein sequence ID" value="CAG9128493.1"/>
    <property type="molecule type" value="Genomic_DNA"/>
</dbReference>
<dbReference type="OrthoDB" id="5819771at2759"/>
<dbReference type="Proteomes" id="UP000582659">
    <property type="component" value="Unassembled WGS sequence"/>
</dbReference>
<feature type="region of interest" description="Disordered" evidence="1">
    <location>
        <begin position="291"/>
        <end position="327"/>
    </location>
</feature>
<name>A0A7I8X3K9_BURXY</name>